<keyword evidence="1" id="KW-0614">Plasmid</keyword>
<organism evidence="1">
    <name type="scientific">Vibrio parahaemolyticus</name>
    <dbReference type="NCBI Taxonomy" id="670"/>
    <lineage>
        <taxon>Bacteria</taxon>
        <taxon>Pseudomonadati</taxon>
        <taxon>Pseudomonadota</taxon>
        <taxon>Gammaproteobacteria</taxon>
        <taxon>Vibrionales</taxon>
        <taxon>Vibrionaceae</taxon>
        <taxon>Vibrio</taxon>
    </lineage>
</organism>
<accession>A0A1P8DQS6</accession>
<dbReference type="AlphaFoldDB" id="A0A1P8DQS6"/>
<reference evidence="1" key="1">
    <citation type="submission" date="2016-10" db="EMBL/GenBank/DDBJ databases">
        <title>Evolution and Comparative Genomics of Conjugative MDR Plasmids in Vibrio species.</title>
        <authorList>
            <person name="Li R."/>
            <person name="Ye L."/>
            <person name="Wong M.Ho.Yin."/>
            <person name="Zheng Z."/>
            <person name="Chan E.Wai.Chi."/>
            <person name="Chen S."/>
        </authorList>
    </citation>
    <scope>NUCLEOTIDE SEQUENCE</scope>
    <source>
        <plasmid evidence="1">pVPS62</plasmid>
    </source>
</reference>
<name>A0A1P8DQS6_VIBPH</name>
<dbReference type="EMBL" id="KX957971">
    <property type="protein sequence ID" value="APU91463.1"/>
    <property type="molecule type" value="Genomic_DNA"/>
</dbReference>
<protein>
    <submittedName>
        <fullName evidence="1">Uncharacterized protein</fullName>
    </submittedName>
</protein>
<proteinExistence type="predicted"/>
<geneLocation type="plasmid" evidence="1">
    <name>pVPS62</name>
</geneLocation>
<sequence>MSEDKTLYSGFEPQMTLDDLMNSQCTLPLSDPDYLSPTPEQIKWLRVYLGLSQAKLGYFLGKTVSPKGCSIVRKWETASDKKEHREIDANAWRRMLYAANLASPEDDIKQVR</sequence>
<evidence type="ECO:0000313" key="1">
    <source>
        <dbReference type="EMBL" id="APU91463.1"/>
    </source>
</evidence>
<dbReference type="RefSeq" id="WP_012774864.1">
    <property type="nucleotide sequence ID" value="NZ_JAFLNY010000011.1"/>
</dbReference>